<keyword evidence="1" id="KW-0677">Repeat</keyword>
<dbReference type="AlphaFoldDB" id="D7FVH7"/>
<protein>
    <submittedName>
        <fullName evidence="5">Similar to ankyrin 2,3/unc44</fullName>
    </submittedName>
</protein>
<reference evidence="5 6" key="1">
    <citation type="journal article" date="2010" name="Nature">
        <title>The Ectocarpus genome and the independent evolution of multicellularity in brown algae.</title>
        <authorList>
            <person name="Cock J.M."/>
            <person name="Sterck L."/>
            <person name="Rouze P."/>
            <person name="Scornet D."/>
            <person name="Allen A.E."/>
            <person name="Amoutzias G."/>
            <person name="Anthouard V."/>
            <person name="Artiguenave F."/>
            <person name="Aury J.M."/>
            <person name="Badger J.H."/>
            <person name="Beszteri B."/>
            <person name="Billiau K."/>
            <person name="Bonnet E."/>
            <person name="Bothwell J.H."/>
            <person name="Bowler C."/>
            <person name="Boyen C."/>
            <person name="Brownlee C."/>
            <person name="Carrano C.J."/>
            <person name="Charrier B."/>
            <person name="Cho G.Y."/>
            <person name="Coelho S.M."/>
            <person name="Collen J."/>
            <person name="Corre E."/>
            <person name="Da Silva C."/>
            <person name="Delage L."/>
            <person name="Delaroque N."/>
            <person name="Dittami S.M."/>
            <person name="Doulbeau S."/>
            <person name="Elias M."/>
            <person name="Farnham G."/>
            <person name="Gachon C.M."/>
            <person name="Gschloessl B."/>
            <person name="Heesch S."/>
            <person name="Jabbari K."/>
            <person name="Jubin C."/>
            <person name="Kawai H."/>
            <person name="Kimura K."/>
            <person name="Kloareg B."/>
            <person name="Kupper F.C."/>
            <person name="Lang D."/>
            <person name="Le Bail A."/>
            <person name="Leblanc C."/>
            <person name="Lerouge P."/>
            <person name="Lohr M."/>
            <person name="Lopez P.J."/>
            <person name="Martens C."/>
            <person name="Maumus F."/>
            <person name="Michel G."/>
            <person name="Miranda-Saavedra D."/>
            <person name="Morales J."/>
            <person name="Moreau H."/>
            <person name="Motomura T."/>
            <person name="Nagasato C."/>
            <person name="Napoli C.A."/>
            <person name="Nelson D.R."/>
            <person name="Nyvall-Collen P."/>
            <person name="Peters A.F."/>
            <person name="Pommier C."/>
            <person name="Potin P."/>
            <person name="Poulain J."/>
            <person name="Quesneville H."/>
            <person name="Read B."/>
            <person name="Rensing S.A."/>
            <person name="Ritter A."/>
            <person name="Rousvoal S."/>
            <person name="Samanta M."/>
            <person name="Samson G."/>
            <person name="Schroeder D.C."/>
            <person name="Segurens B."/>
            <person name="Strittmatter M."/>
            <person name="Tonon T."/>
            <person name="Tregear J.W."/>
            <person name="Valentin K."/>
            <person name="von Dassow P."/>
            <person name="Yamagishi T."/>
            <person name="Van de Peer Y."/>
            <person name="Wincker P."/>
        </authorList>
    </citation>
    <scope>NUCLEOTIDE SEQUENCE [LARGE SCALE GENOMIC DNA]</scope>
    <source>
        <strain evidence="6">Ec32 / CCAP1310/4</strain>
    </source>
</reference>
<dbReference type="InterPro" id="IPR036770">
    <property type="entry name" value="Ankyrin_rpt-contain_sf"/>
</dbReference>
<dbReference type="InParanoid" id="D7FVH7"/>
<dbReference type="SUPFAM" id="SSF48403">
    <property type="entry name" value="Ankyrin repeat"/>
    <property type="match status" value="1"/>
</dbReference>
<proteinExistence type="predicted"/>
<feature type="repeat" description="ANK" evidence="3">
    <location>
        <begin position="136"/>
        <end position="161"/>
    </location>
</feature>
<evidence type="ECO:0000256" key="4">
    <source>
        <dbReference type="SAM" id="MobiDB-lite"/>
    </source>
</evidence>
<feature type="compositionally biased region" description="Basic and acidic residues" evidence="4">
    <location>
        <begin position="213"/>
        <end position="224"/>
    </location>
</feature>
<dbReference type="InterPro" id="IPR002110">
    <property type="entry name" value="Ankyrin_rpt"/>
</dbReference>
<gene>
    <name evidence="5" type="ORF">Esi_0290_0035</name>
</gene>
<dbReference type="Gene3D" id="1.25.40.20">
    <property type="entry name" value="Ankyrin repeat-containing domain"/>
    <property type="match status" value="2"/>
</dbReference>
<dbReference type="Pfam" id="PF12796">
    <property type="entry name" value="Ank_2"/>
    <property type="match status" value="2"/>
</dbReference>
<evidence type="ECO:0000313" key="5">
    <source>
        <dbReference type="EMBL" id="CBJ31898.1"/>
    </source>
</evidence>
<evidence type="ECO:0000256" key="3">
    <source>
        <dbReference type="PROSITE-ProRule" id="PRU00023"/>
    </source>
</evidence>
<dbReference type="Proteomes" id="UP000002630">
    <property type="component" value="Unassembled WGS sequence"/>
</dbReference>
<dbReference type="STRING" id="2880.D7FVH7"/>
<keyword evidence="2 3" id="KW-0040">ANK repeat</keyword>
<dbReference type="eggNOG" id="KOG0504">
    <property type="taxonomic scope" value="Eukaryota"/>
</dbReference>
<accession>D7FVH7</accession>
<feature type="region of interest" description="Disordered" evidence="4">
    <location>
        <begin position="213"/>
        <end position="234"/>
    </location>
</feature>
<dbReference type="PROSITE" id="PS50088">
    <property type="entry name" value="ANK_REPEAT"/>
    <property type="match status" value="4"/>
</dbReference>
<sequence>MIECLLNNGADVNAASPLMLHQGEDGRMSLCQGVRAIHVAVIHHDRKCLKVLIDAGANLDVTYSGGVTPLMAACKMRVEEHGIEMVKEVIEAGANPLIQDNKRWACLWYAINLGRIRTIQTILSVAPTTVNQVAPDGSTPLYMASGFGQYEAVSLLLSAGAKQTRLSFEKGKCPLDVAVRQNRTDVVRVLLSDGLHAIGGSLVLPQATSYLRRREESDGGEKNGSHAAGRGGRRKAAVLGEELIPAHPFAWLGRGM</sequence>
<organism evidence="5 6">
    <name type="scientific">Ectocarpus siliculosus</name>
    <name type="common">Brown alga</name>
    <name type="synonym">Conferva siliculosa</name>
    <dbReference type="NCBI Taxonomy" id="2880"/>
    <lineage>
        <taxon>Eukaryota</taxon>
        <taxon>Sar</taxon>
        <taxon>Stramenopiles</taxon>
        <taxon>Ochrophyta</taxon>
        <taxon>PX clade</taxon>
        <taxon>Phaeophyceae</taxon>
        <taxon>Ectocarpales</taxon>
        <taxon>Ectocarpaceae</taxon>
        <taxon>Ectocarpus</taxon>
    </lineage>
</organism>
<evidence type="ECO:0000256" key="1">
    <source>
        <dbReference type="ARBA" id="ARBA00022737"/>
    </source>
</evidence>
<dbReference type="PANTHER" id="PTHR24198:SF195">
    <property type="entry name" value="DEATH DOMAIN-CONTAINING PROTEIN"/>
    <property type="match status" value="1"/>
</dbReference>
<feature type="repeat" description="ANK" evidence="3">
    <location>
        <begin position="170"/>
        <end position="194"/>
    </location>
</feature>
<dbReference type="EMBL" id="FN649760">
    <property type="protein sequence ID" value="CBJ31898.1"/>
    <property type="molecule type" value="Genomic_DNA"/>
</dbReference>
<feature type="repeat" description="ANK" evidence="3">
    <location>
        <begin position="65"/>
        <end position="101"/>
    </location>
</feature>
<evidence type="ECO:0000256" key="2">
    <source>
        <dbReference type="ARBA" id="ARBA00023043"/>
    </source>
</evidence>
<dbReference type="SMART" id="SM00248">
    <property type="entry name" value="ANK"/>
    <property type="match status" value="5"/>
</dbReference>
<keyword evidence="6" id="KW-1185">Reference proteome</keyword>
<dbReference type="OrthoDB" id="46760at2759"/>
<evidence type="ECO:0000313" key="6">
    <source>
        <dbReference type="Proteomes" id="UP000002630"/>
    </source>
</evidence>
<dbReference type="PROSITE" id="PS50297">
    <property type="entry name" value="ANK_REP_REGION"/>
    <property type="match status" value="3"/>
</dbReference>
<name>D7FVH7_ECTSI</name>
<dbReference type="PANTHER" id="PTHR24198">
    <property type="entry name" value="ANKYRIN REPEAT AND PROTEIN KINASE DOMAIN-CONTAINING PROTEIN"/>
    <property type="match status" value="1"/>
</dbReference>
<feature type="repeat" description="ANK" evidence="3">
    <location>
        <begin position="32"/>
        <end position="64"/>
    </location>
</feature>